<feature type="domain" description="SWIM-type" evidence="2">
    <location>
        <begin position="48"/>
        <end position="86"/>
    </location>
</feature>
<comment type="caution">
    <text evidence="3">The sequence shown here is derived from an EMBL/GenBank/DDBJ whole genome shotgun (WGS) entry which is preliminary data.</text>
</comment>
<gene>
    <name evidence="3" type="ORF">E6C55_32590</name>
</gene>
<dbReference type="InterPro" id="IPR007527">
    <property type="entry name" value="Znf_SWIM"/>
</dbReference>
<dbReference type="AlphaFoldDB" id="A0A4S4BF29"/>
<accession>A0A4S4BF29</accession>
<organism evidence="3 4">
    <name type="scientific">Cohnella fermenti</name>
    <dbReference type="NCBI Taxonomy" id="2565925"/>
    <lineage>
        <taxon>Bacteria</taxon>
        <taxon>Bacillati</taxon>
        <taxon>Bacillota</taxon>
        <taxon>Bacilli</taxon>
        <taxon>Bacillales</taxon>
        <taxon>Paenibacillaceae</taxon>
        <taxon>Cohnella</taxon>
    </lineage>
</organism>
<reference evidence="3 4" key="1">
    <citation type="submission" date="2019-04" db="EMBL/GenBank/DDBJ databases">
        <title>Cohnella sp. nov. isolated from preserved vegetables.</title>
        <authorList>
            <person name="Lin S.-Y."/>
            <person name="Hung M.-H."/>
            <person name="Young C.-C."/>
        </authorList>
    </citation>
    <scope>NUCLEOTIDE SEQUENCE [LARGE SCALE GENOMIC DNA]</scope>
    <source>
        <strain evidence="3 4">CC-MHH1044</strain>
    </source>
</reference>
<dbReference type="Proteomes" id="UP000310636">
    <property type="component" value="Unassembled WGS sequence"/>
</dbReference>
<sequence length="560" mass="64949">MNIYQFEGAIDKAVLKKGYDYYSEGRVTDVCLMDDREYILKVNGSEEYEVAVRLNEEGFVLSSGCDCPYHYGSVCKHEAAAYFELANRLKKMDKLAQAEGGQSEPEQPNLRNILNGLAKEALVELVLEAAGKDEALRQAVLVRYDRGDERQDRERFRKLIRATISKYVGSDGTVSYRKAPKFVQEMEELLNMAAHSADRSLALGHCYSFLVEVLEAHHYVDDPDGDIRDLTTETLERMDEIALDCGECSREERRRMFEELLKGAAADIFWDWDEYGLALLGVCSRFADDQAFWNRLRSHIEDMIGNAELNKQLDERLVESLLQLLLNISERHDPAEVTEQIVKSNLRFPFFRASYIRKLLQERRYDQAVELAMEGEALDREYPRLVHQWKRLRYEAYREMPLRNERIELAGELVLSGEYGYYKEWKQLAGDKFGSLYETLKQSLKEKRSWRLERAFLSLLEEENDLDELMAYVREYPSAVETYAAKLKERFGDEIIQLYETRILQAASESSNRSDYKEVCAKLDGYKKIAGSDRLQALIGKLRAEYGRRAAFMDELSKLK</sequence>
<dbReference type="PROSITE" id="PS50966">
    <property type="entry name" value="ZF_SWIM"/>
    <property type="match status" value="1"/>
</dbReference>
<keyword evidence="1" id="KW-0863">Zinc-finger</keyword>
<evidence type="ECO:0000313" key="3">
    <source>
        <dbReference type="EMBL" id="THF72617.1"/>
    </source>
</evidence>
<keyword evidence="1" id="KW-0479">Metal-binding</keyword>
<protein>
    <recommendedName>
        <fullName evidence="2">SWIM-type domain-containing protein</fullName>
    </recommendedName>
</protein>
<evidence type="ECO:0000313" key="4">
    <source>
        <dbReference type="Proteomes" id="UP000310636"/>
    </source>
</evidence>
<dbReference type="EMBL" id="SSOB01000077">
    <property type="protein sequence ID" value="THF72617.1"/>
    <property type="molecule type" value="Genomic_DNA"/>
</dbReference>
<keyword evidence="1" id="KW-0862">Zinc</keyword>
<evidence type="ECO:0000259" key="2">
    <source>
        <dbReference type="PROSITE" id="PS50966"/>
    </source>
</evidence>
<evidence type="ECO:0000256" key="1">
    <source>
        <dbReference type="PROSITE-ProRule" id="PRU00325"/>
    </source>
</evidence>
<dbReference type="GO" id="GO:0008270">
    <property type="term" value="F:zinc ion binding"/>
    <property type="evidence" value="ECO:0007669"/>
    <property type="project" value="UniProtKB-KW"/>
</dbReference>
<dbReference type="OrthoDB" id="26424at2"/>
<dbReference type="RefSeq" id="WP_136374013.1">
    <property type="nucleotide sequence ID" value="NZ_SSOB01000077.1"/>
</dbReference>
<proteinExistence type="predicted"/>
<keyword evidence="4" id="KW-1185">Reference proteome</keyword>
<name>A0A4S4BF29_9BACL</name>